<comment type="caution">
    <text evidence="1">The sequence shown here is derived from an EMBL/GenBank/DDBJ whole genome shotgun (WGS) entry which is preliminary data.</text>
</comment>
<protein>
    <submittedName>
        <fullName evidence="1">Uncharacterized protein</fullName>
    </submittedName>
</protein>
<evidence type="ECO:0000313" key="2">
    <source>
        <dbReference type="Proteomes" id="UP001159405"/>
    </source>
</evidence>
<evidence type="ECO:0000313" key="1">
    <source>
        <dbReference type="EMBL" id="CAH3176629.1"/>
    </source>
</evidence>
<proteinExistence type="predicted"/>
<gene>
    <name evidence="1" type="ORF">PLOB_00018320</name>
</gene>
<dbReference type="EMBL" id="CALNXK010000215">
    <property type="protein sequence ID" value="CAH3176629.1"/>
    <property type="molecule type" value="Genomic_DNA"/>
</dbReference>
<dbReference type="Proteomes" id="UP001159405">
    <property type="component" value="Unassembled WGS sequence"/>
</dbReference>
<reference evidence="1 2" key="1">
    <citation type="submission" date="2022-05" db="EMBL/GenBank/DDBJ databases">
        <authorList>
            <consortium name="Genoscope - CEA"/>
            <person name="William W."/>
        </authorList>
    </citation>
    <scope>NUCLEOTIDE SEQUENCE [LARGE SCALE GENOMIC DNA]</scope>
</reference>
<feature type="non-terminal residue" evidence="1">
    <location>
        <position position="1"/>
    </location>
</feature>
<organism evidence="1 2">
    <name type="scientific">Porites lobata</name>
    <dbReference type="NCBI Taxonomy" id="104759"/>
    <lineage>
        <taxon>Eukaryota</taxon>
        <taxon>Metazoa</taxon>
        <taxon>Cnidaria</taxon>
        <taxon>Anthozoa</taxon>
        <taxon>Hexacorallia</taxon>
        <taxon>Scleractinia</taxon>
        <taxon>Fungiina</taxon>
        <taxon>Poritidae</taxon>
        <taxon>Porites</taxon>
    </lineage>
</organism>
<keyword evidence="2" id="KW-1185">Reference proteome</keyword>
<name>A0ABN8RB55_9CNID</name>
<accession>A0ABN8RB55</accession>
<sequence length="109" mass="11820">ANAIASHVRSAFENQSTGALFNLADNLVSASRGRSSRGRIRGRGSGSTTTNSYSFGVILLNPEQTSIPRGSNRSELERSGRMKTFEISRGAPASTTFRKLTELFPDLNR</sequence>